<evidence type="ECO:0000313" key="5">
    <source>
        <dbReference type="Proteomes" id="UP001606305"/>
    </source>
</evidence>
<protein>
    <submittedName>
        <fullName evidence="4">Patatin-like phospholipase family protein</fullName>
    </submittedName>
</protein>
<gene>
    <name evidence="4" type="ORF">ACG00X_14870</name>
</gene>
<feature type="transmembrane region" description="Helical" evidence="2">
    <location>
        <begin position="320"/>
        <end position="340"/>
    </location>
</feature>
<feature type="transmembrane region" description="Helical" evidence="2">
    <location>
        <begin position="457"/>
        <end position="487"/>
    </location>
</feature>
<dbReference type="InterPro" id="IPR016035">
    <property type="entry name" value="Acyl_Trfase/lysoPLipase"/>
</dbReference>
<keyword evidence="2" id="KW-0472">Membrane</keyword>
<feature type="transmembrane region" description="Helical" evidence="2">
    <location>
        <begin position="507"/>
        <end position="530"/>
    </location>
</feature>
<keyword evidence="2" id="KW-1133">Transmembrane helix</keyword>
<keyword evidence="5" id="KW-1185">Reference proteome</keyword>
<feature type="transmembrane region" description="Helical" evidence="2">
    <location>
        <begin position="384"/>
        <end position="403"/>
    </location>
</feature>
<feature type="transmembrane region" description="Helical" evidence="2">
    <location>
        <begin position="352"/>
        <end position="372"/>
    </location>
</feature>
<dbReference type="RefSeq" id="WP_394488977.1">
    <property type="nucleotide sequence ID" value="NZ_JBIGIA010000011.1"/>
</dbReference>
<proteinExistence type="predicted"/>
<feature type="transmembrane region" description="Helical" evidence="2">
    <location>
        <begin position="216"/>
        <end position="236"/>
    </location>
</feature>
<evidence type="ECO:0000313" key="4">
    <source>
        <dbReference type="EMBL" id="MFG6458120.1"/>
    </source>
</evidence>
<evidence type="ECO:0000259" key="3">
    <source>
        <dbReference type="Pfam" id="PF01734"/>
    </source>
</evidence>
<dbReference type="EMBL" id="JBIGIA010000011">
    <property type="protein sequence ID" value="MFG6458120.1"/>
    <property type="molecule type" value="Genomic_DNA"/>
</dbReference>
<reference evidence="4 5" key="1">
    <citation type="submission" date="2024-09" db="EMBL/GenBank/DDBJ databases">
        <title>Novel species of the genus Pelomonas and Roseateles isolated from streams.</title>
        <authorList>
            <person name="Lu H."/>
        </authorList>
    </citation>
    <scope>NUCLEOTIDE SEQUENCE [LARGE SCALE GENOMIC DNA]</scope>
    <source>
        <strain evidence="4 5">BYS96W</strain>
    </source>
</reference>
<dbReference type="PANTHER" id="PTHR10728:SF40">
    <property type="entry name" value="PATATIN FAMILY PROTEIN"/>
    <property type="match status" value="1"/>
</dbReference>
<dbReference type="Pfam" id="PF01734">
    <property type="entry name" value="Patatin"/>
    <property type="match status" value="1"/>
</dbReference>
<sequence>MSHRLQQGESGGWTGWRGAARRLTRRVEAWMGGEPSQEAVPDEGRLLRARRADMQLPVAEQFDALALSGGGIRSATFSLGVLQALAEAPRETAEPGPARPPSGFRDSMLARFDYLSTVSGGGFIGAFLVGLFVPGRLQRAGSGADDAEAAADRAQAVLASGPPERIRSAMLRGETALLRAPLAWLRENGRYLTPTGTGDFVYAAAMGLRNWVSLHVVIGVALLLALTLGAAVRSALLGQLGEGLLSGLETRFLGRALQGLAALKAAAACTGQCPAPSLTGVIWWSSLLPLALAPLVLWVVPTGIAFWTTSRRADGVSRPVNRSMLGMSLAGGIFAALAWLGTGDTARLQQVWAGLVAVTLFGVALHVVLAMFEPGARLQAVTLTRWLGGGLVMTGVLLLLGVVETLGHTLYLLTLAHGAWLPSVPAALGAAVAWVAKQVGAAGSGAAKSASKGWLQRLPLSTLSGAAGLAVLLLIATVWAWCVQWLAWQGEAPSVPAMGSVAHLKLLLLHALAWLLLAVGVGQFPAFINLSSLQSFYAARLIRTYLGASNGARFDGDARHLSAAEPLPGDNLPLDKLYAGGQLTTWAPLHLVNVTVNKTIDPAEQLVQRDRKGQPMAVMPYGFSIDGWRNLFKPLSGRLPLNPPMHLGDWVGTSGAAFSTGIGRETTLGMSLLMGAANVRLGVWWASGVHDAPSPAWWRLGVWLGRGLGVLFRTQTYLSYEFTARFYGLRRRWQYLSDGGHFENTALYELLRPQRRVGFILASDNGADPDYRFDDLANLIRLARIDLRTEICVVSDFRGWQPLRDVFGTTTQFSAEAGHANPAALLLRAQGLPGEDGVSPPPCWIVLLKPSKQPGAPADVLQYASTHPAFPQEPTSDQFFDEAQWESYRSLGQHVAARVLAPEVRRALEKFMAGETPPAVSPGP</sequence>
<name>A0ABW7G854_9BURK</name>
<dbReference type="Gene3D" id="3.40.1090.10">
    <property type="entry name" value="Cytosolic phospholipase A2 catalytic domain"/>
    <property type="match status" value="2"/>
</dbReference>
<dbReference type="Proteomes" id="UP001606305">
    <property type="component" value="Unassembled WGS sequence"/>
</dbReference>
<comment type="caution">
    <text evidence="4">The sequence shown here is derived from an EMBL/GenBank/DDBJ whole genome shotgun (WGS) entry which is preliminary data.</text>
</comment>
<dbReference type="PANTHER" id="PTHR10728">
    <property type="entry name" value="CYTOSOLIC PHOSPHOLIPASE A2"/>
    <property type="match status" value="1"/>
</dbReference>
<feature type="transmembrane region" description="Helical" evidence="2">
    <location>
        <begin position="114"/>
        <end position="133"/>
    </location>
</feature>
<keyword evidence="1" id="KW-0443">Lipid metabolism</keyword>
<dbReference type="InterPro" id="IPR002641">
    <property type="entry name" value="PNPLA_dom"/>
</dbReference>
<evidence type="ECO:0000256" key="2">
    <source>
        <dbReference type="SAM" id="Phobius"/>
    </source>
</evidence>
<keyword evidence="2" id="KW-0812">Transmembrane</keyword>
<feature type="transmembrane region" description="Helical" evidence="2">
    <location>
        <begin position="287"/>
        <end position="308"/>
    </location>
</feature>
<organism evidence="4 5">
    <name type="scientific">Pelomonas nitida</name>
    <dbReference type="NCBI Taxonomy" id="3299027"/>
    <lineage>
        <taxon>Bacteria</taxon>
        <taxon>Pseudomonadati</taxon>
        <taxon>Pseudomonadota</taxon>
        <taxon>Betaproteobacteria</taxon>
        <taxon>Burkholderiales</taxon>
        <taxon>Sphaerotilaceae</taxon>
        <taxon>Roseateles</taxon>
    </lineage>
</organism>
<accession>A0ABW7G854</accession>
<evidence type="ECO:0000256" key="1">
    <source>
        <dbReference type="ARBA" id="ARBA00023098"/>
    </source>
</evidence>
<feature type="domain" description="PNPLA" evidence="3">
    <location>
        <begin position="65"/>
        <end position="166"/>
    </location>
</feature>
<dbReference type="SUPFAM" id="SSF52151">
    <property type="entry name" value="FabD/lysophospholipase-like"/>
    <property type="match status" value="1"/>
</dbReference>